<evidence type="ECO:0000256" key="1">
    <source>
        <dbReference type="SAM" id="Phobius"/>
    </source>
</evidence>
<keyword evidence="1" id="KW-0812">Transmembrane</keyword>
<dbReference type="SUPFAM" id="SSF74653">
    <property type="entry name" value="TolA/TonB C-terminal domain"/>
    <property type="match status" value="1"/>
</dbReference>
<dbReference type="AlphaFoldDB" id="A0A549T384"/>
<reference evidence="2 3" key="1">
    <citation type="submission" date="2019-07" db="EMBL/GenBank/DDBJ databases">
        <title>Ln-dependent methylotrophs.</title>
        <authorList>
            <person name="Tani A."/>
        </authorList>
    </citation>
    <scope>NUCLEOTIDE SEQUENCE [LARGE SCALE GENOMIC DNA]</scope>
    <source>
        <strain evidence="2 3">SM89A</strain>
    </source>
</reference>
<proteinExistence type="predicted"/>
<feature type="transmembrane region" description="Helical" evidence="1">
    <location>
        <begin position="23"/>
        <end position="44"/>
    </location>
</feature>
<organism evidence="2 3">
    <name type="scientific">Methylosinus sporium</name>
    <dbReference type="NCBI Taxonomy" id="428"/>
    <lineage>
        <taxon>Bacteria</taxon>
        <taxon>Pseudomonadati</taxon>
        <taxon>Pseudomonadota</taxon>
        <taxon>Alphaproteobacteria</taxon>
        <taxon>Hyphomicrobiales</taxon>
        <taxon>Methylocystaceae</taxon>
        <taxon>Methylosinus</taxon>
    </lineage>
</organism>
<gene>
    <name evidence="2" type="ORF">FM996_05040</name>
</gene>
<keyword evidence="1" id="KW-0472">Membrane</keyword>
<name>A0A549T384_METSR</name>
<evidence type="ECO:0000313" key="3">
    <source>
        <dbReference type="Proteomes" id="UP000316781"/>
    </source>
</evidence>
<sequence>MNASHATWSSPRSPSDDASWSSVWRLLSAFAVISYTSNWAYVLFAALDRVAPPHGALGAERKGRNARRESEPRRVHMILTARRVPIFMRLRRAGGAFSSVIFRSRTDTMKAAAVFLAFLLMLAQPAAAQSIFDALGGTGDPAQDAASAEYDQWKRSIARQIRDHSSGLWLGRGTVVVHFCVDSAGRVADMNVVKAVDNERALLALSTISSLKLSPPPASAHAAAGGKRHCFSQSFYYH</sequence>
<accession>A0A549T384</accession>
<comment type="caution">
    <text evidence="2">The sequence shown here is derived from an EMBL/GenBank/DDBJ whole genome shotgun (WGS) entry which is preliminary data.</text>
</comment>
<protein>
    <recommendedName>
        <fullName evidence="4">TonB C-terminal domain-containing protein</fullName>
    </recommendedName>
</protein>
<dbReference type="EMBL" id="VJMF01000022">
    <property type="protein sequence ID" value="TRL36294.1"/>
    <property type="molecule type" value="Genomic_DNA"/>
</dbReference>
<evidence type="ECO:0000313" key="2">
    <source>
        <dbReference type="EMBL" id="TRL36294.1"/>
    </source>
</evidence>
<dbReference type="Proteomes" id="UP000316781">
    <property type="component" value="Unassembled WGS sequence"/>
</dbReference>
<feature type="transmembrane region" description="Helical" evidence="1">
    <location>
        <begin position="111"/>
        <end position="132"/>
    </location>
</feature>
<keyword evidence="1" id="KW-1133">Transmembrane helix</keyword>
<evidence type="ECO:0008006" key="4">
    <source>
        <dbReference type="Google" id="ProtNLM"/>
    </source>
</evidence>